<evidence type="ECO:0000256" key="1">
    <source>
        <dbReference type="ARBA" id="ARBA00004141"/>
    </source>
</evidence>
<sequence length="969" mass="105600">MAPGHHSWFVRCDSDLPEFAPEWFERSDNKMALEVTLMSVVAAIMVWAVQMENGGILNTVFQVVSTTPQGTVEFDMSSDLLKSNAEFFLSALLLKPIPLPVLKVMPESQGGGASGVANAHAHPNREPDIFWITVALFLLIVLLIIAIQVINCCCCCCGGGDGGGESGVRWHFFKIFYYYYLMLCRVVAGVADVKCTVITFCITARLYHIDALFQVYGSMNPLQVAALRSRLGNKQLMCRIAYIAVLVLAMAFLAACIILIFVYFSSIGVLMSYLEAHNGSAEETSSIQNGLQALTTHVTQFLNTGIESGRTLTNTSLTDFIQQTNTRISSGLSGTIDDLLVYLNVANVLTRGNETVEAVKKFSVYVTGASTSIDALKVGITALCQKMNEARDEFKTAFASVATCDADAECKGLKTATEKLYCPIDLNAIDTTVTKKFITELQNMVTDLEMKLAEVNQAINEIKSSTSQMVDSIEEKLDLKTVLDSINKFWDDASAQVGGVTKNLEDLSTTVDNGLSQYSGYIRIGFYAIGGFFILMLVIAALIAARLLYRAFRDRLYAGADTVLTYTPGNKWDKIVCGKGSVCCCSVIFIPILLIFAALIAVLLFALTSVSGEGCVYVTRETGVNKTDFVVDGLLARRWSSIIGGSVGGTNDFLNIPPPRHVLYGLTHTCRGSTKQSSRRGLLSAVGYTNLVDVAKLVNSKHVQDGIAEGKNVIGNEIKKLNIPSKLPNANDLDKVKDSLQSAINSFSLTALINSTNSSLLDPAPMEAFITKLEAFSNKQTAQGDFKKGIGSLNDVVVQMKNLQPEMDSTRGHLQKVDQEKQNILPPVEGLVGAFKTTISTAGDESKLVGKVETEYDKVTTELLAFMERDGDVAFSHLTRDLFPCEEAYRAVNVALAVSCGDEGGLNRFVGVVYVLALTVLFICFFYFSLFNLAFMQAIQIYRLSAMKLDSTTSSYKDYAGDDKDSILK</sequence>
<feature type="transmembrane region" description="Helical" evidence="8">
    <location>
        <begin position="31"/>
        <end position="49"/>
    </location>
</feature>
<organism evidence="9 10">
    <name type="scientific">Mesocestoides corti</name>
    <name type="common">Flatworm</name>
    <dbReference type="NCBI Taxonomy" id="53468"/>
    <lineage>
        <taxon>Eukaryota</taxon>
        <taxon>Metazoa</taxon>
        <taxon>Spiralia</taxon>
        <taxon>Lophotrochozoa</taxon>
        <taxon>Platyhelminthes</taxon>
        <taxon>Cestoda</taxon>
        <taxon>Eucestoda</taxon>
        <taxon>Cyclophyllidea</taxon>
        <taxon>Mesocestoididae</taxon>
        <taxon>Mesocestoides</taxon>
    </lineage>
</organism>
<dbReference type="EMBL" id="UXSR01000536">
    <property type="protein sequence ID" value="VDD76868.1"/>
    <property type="molecule type" value="Genomic_DNA"/>
</dbReference>
<feature type="transmembrane region" description="Helical" evidence="8">
    <location>
        <begin position="581"/>
        <end position="607"/>
    </location>
</feature>
<keyword evidence="3 8" id="KW-0812">Transmembrane</keyword>
<reference evidence="9 10" key="1">
    <citation type="submission" date="2018-10" db="EMBL/GenBank/DDBJ databases">
        <authorList>
            <consortium name="Pathogen Informatics"/>
        </authorList>
    </citation>
    <scope>NUCLEOTIDE SEQUENCE [LARGE SCALE GENOMIC DNA]</scope>
</reference>
<dbReference type="PANTHER" id="PTHR22730">
    <property type="entry name" value="PROMININ PROM PROTEIN"/>
    <property type="match status" value="1"/>
</dbReference>
<evidence type="ECO:0000256" key="7">
    <source>
        <dbReference type="SAM" id="Coils"/>
    </source>
</evidence>
<feature type="transmembrane region" description="Helical" evidence="8">
    <location>
        <begin position="240"/>
        <end position="264"/>
    </location>
</feature>
<dbReference type="PANTHER" id="PTHR22730:SF1">
    <property type="entry name" value="PROMININ-LIKE PROTEIN"/>
    <property type="match status" value="1"/>
</dbReference>
<feature type="coiled-coil region" evidence="7">
    <location>
        <begin position="438"/>
        <end position="465"/>
    </location>
</feature>
<feature type="transmembrane region" description="Helical" evidence="8">
    <location>
        <begin position="524"/>
        <end position="549"/>
    </location>
</feature>
<dbReference type="Proteomes" id="UP000267029">
    <property type="component" value="Unassembled WGS sequence"/>
</dbReference>
<keyword evidence="7" id="KW-0175">Coiled coil</keyword>
<evidence type="ECO:0000256" key="8">
    <source>
        <dbReference type="SAM" id="Phobius"/>
    </source>
</evidence>
<keyword evidence="5 8" id="KW-0472">Membrane</keyword>
<proteinExistence type="inferred from homology"/>
<evidence type="ECO:0000256" key="4">
    <source>
        <dbReference type="ARBA" id="ARBA00022989"/>
    </source>
</evidence>
<evidence type="ECO:0008006" key="11">
    <source>
        <dbReference type="Google" id="ProtNLM"/>
    </source>
</evidence>
<keyword evidence="4 8" id="KW-1133">Transmembrane helix</keyword>
<dbReference type="OrthoDB" id="6288072at2759"/>
<evidence type="ECO:0000313" key="10">
    <source>
        <dbReference type="Proteomes" id="UP000267029"/>
    </source>
</evidence>
<protein>
    <recommendedName>
        <fullName evidence="11">Protein tweety homolog</fullName>
    </recommendedName>
</protein>
<feature type="transmembrane region" description="Helical" evidence="8">
    <location>
        <begin position="175"/>
        <end position="191"/>
    </location>
</feature>
<name>A0A3P6HEN5_MESCO</name>
<dbReference type="AlphaFoldDB" id="A0A3P6HEN5"/>
<keyword evidence="10" id="KW-1185">Reference proteome</keyword>
<keyword evidence="6" id="KW-0325">Glycoprotein</keyword>
<evidence type="ECO:0000256" key="3">
    <source>
        <dbReference type="ARBA" id="ARBA00022692"/>
    </source>
</evidence>
<feature type="transmembrane region" description="Helical" evidence="8">
    <location>
        <begin position="129"/>
        <end position="154"/>
    </location>
</feature>
<evidence type="ECO:0000256" key="2">
    <source>
        <dbReference type="ARBA" id="ARBA00006058"/>
    </source>
</evidence>
<accession>A0A3P6HEN5</accession>
<comment type="similarity">
    <text evidence="2">Belongs to the prominin family.</text>
</comment>
<gene>
    <name evidence="9" type="ORF">MCOS_LOCUS2871</name>
</gene>
<dbReference type="GO" id="GO:0016020">
    <property type="term" value="C:membrane"/>
    <property type="evidence" value="ECO:0007669"/>
    <property type="project" value="UniProtKB-SubCell"/>
</dbReference>
<evidence type="ECO:0000313" key="9">
    <source>
        <dbReference type="EMBL" id="VDD76868.1"/>
    </source>
</evidence>
<comment type="subcellular location">
    <subcellularLocation>
        <location evidence="1">Membrane</location>
        <topology evidence="1">Multi-pass membrane protein</topology>
    </subcellularLocation>
</comment>
<dbReference type="InterPro" id="IPR008795">
    <property type="entry name" value="Prominin"/>
</dbReference>
<evidence type="ECO:0000256" key="5">
    <source>
        <dbReference type="ARBA" id="ARBA00023136"/>
    </source>
</evidence>
<evidence type="ECO:0000256" key="6">
    <source>
        <dbReference type="ARBA" id="ARBA00023180"/>
    </source>
</evidence>
<feature type="transmembrane region" description="Helical" evidence="8">
    <location>
        <begin position="909"/>
        <end position="935"/>
    </location>
</feature>